<dbReference type="Proteomes" id="UP000284706">
    <property type="component" value="Unassembled WGS sequence"/>
</dbReference>
<keyword evidence="2" id="KW-0472">Membrane</keyword>
<evidence type="ECO:0000313" key="4">
    <source>
        <dbReference type="EMBL" id="PPQ98168.1"/>
    </source>
</evidence>
<keyword evidence="2" id="KW-0812">Transmembrane</keyword>
<feature type="transmembrane region" description="Helical" evidence="2">
    <location>
        <begin position="48"/>
        <end position="69"/>
    </location>
</feature>
<name>A0A409Y5C9_9AGAR</name>
<keyword evidence="5" id="KW-1185">Reference proteome</keyword>
<feature type="transmembrane region" description="Helical" evidence="2">
    <location>
        <begin position="257"/>
        <end position="279"/>
    </location>
</feature>
<comment type="caution">
    <text evidence="4">The sequence shown here is derived from an EMBL/GenBank/DDBJ whole genome shotgun (WGS) entry which is preliminary data.</text>
</comment>
<evidence type="ECO:0000313" key="5">
    <source>
        <dbReference type="Proteomes" id="UP000284706"/>
    </source>
</evidence>
<gene>
    <name evidence="4" type="ORF">CVT26_003214</name>
</gene>
<feature type="compositionally biased region" description="Polar residues" evidence="1">
    <location>
        <begin position="338"/>
        <end position="351"/>
    </location>
</feature>
<feature type="transmembrane region" description="Helical" evidence="2">
    <location>
        <begin position="102"/>
        <end position="126"/>
    </location>
</feature>
<dbReference type="InterPro" id="IPR045339">
    <property type="entry name" value="DUF6534"/>
</dbReference>
<accession>A0A409Y5C9</accession>
<dbReference type="OrthoDB" id="3223377at2759"/>
<dbReference type="EMBL" id="NHYE01001141">
    <property type="protein sequence ID" value="PPQ98168.1"/>
    <property type="molecule type" value="Genomic_DNA"/>
</dbReference>
<dbReference type="Pfam" id="PF20152">
    <property type="entry name" value="DUF6534"/>
    <property type="match status" value="1"/>
</dbReference>
<organism evidence="4 5">
    <name type="scientific">Gymnopilus dilepis</name>
    <dbReference type="NCBI Taxonomy" id="231916"/>
    <lineage>
        <taxon>Eukaryota</taxon>
        <taxon>Fungi</taxon>
        <taxon>Dikarya</taxon>
        <taxon>Basidiomycota</taxon>
        <taxon>Agaricomycotina</taxon>
        <taxon>Agaricomycetes</taxon>
        <taxon>Agaricomycetidae</taxon>
        <taxon>Agaricales</taxon>
        <taxon>Agaricineae</taxon>
        <taxon>Hymenogastraceae</taxon>
        <taxon>Gymnopilus</taxon>
    </lineage>
</organism>
<feature type="transmembrane region" description="Helical" evidence="2">
    <location>
        <begin position="173"/>
        <end position="194"/>
    </location>
</feature>
<keyword evidence="2" id="KW-1133">Transmembrane helix</keyword>
<dbReference type="PANTHER" id="PTHR40465:SF1">
    <property type="entry name" value="DUF6534 DOMAIN-CONTAINING PROTEIN"/>
    <property type="match status" value="1"/>
</dbReference>
<feature type="transmembrane region" description="Helical" evidence="2">
    <location>
        <begin position="141"/>
        <end position="161"/>
    </location>
</feature>
<feature type="domain" description="DUF6534" evidence="3">
    <location>
        <begin position="221"/>
        <end position="309"/>
    </location>
</feature>
<evidence type="ECO:0000256" key="2">
    <source>
        <dbReference type="SAM" id="Phobius"/>
    </source>
</evidence>
<evidence type="ECO:0000256" key="1">
    <source>
        <dbReference type="SAM" id="MobiDB-lite"/>
    </source>
</evidence>
<reference evidence="4 5" key="1">
    <citation type="journal article" date="2018" name="Evol. Lett.">
        <title>Horizontal gene cluster transfer increased hallucinogenic mushroom diversity.</title>
        <authorList>
            <person name="Reynolds H.T."/>
            <person name="Vijayakumar V."/>
            <person name="Gluck-Thaler E."/>
            <person name="Korotkin H.B."/>
            <person name="Matheny P.B."/>
            <person name="Slot J.C."/>
        </authorList>
    </citation>
    <scope>NUCLEOTIDE SEQUENCE [LARGE SCALE GENOMIC DNA]</scope>
    <source>
        <strain evidence="4 5">SRW20</strain>
    </source>
</reference>
<evidence type="ECO:0000259" key="3">
    <source>
        <dbReference type="Pfam" id="PF20152"/>
    </source>
</evidence>
<dbReference type="AlphaFoldDB" id="A0A409Y5C9"/>
<dbReference type="InParanoid" id="A0A409Y5C9"/>
<feature type="region of interest" description="Disordered" evidence="1">
    <location>
        <begin position="336"/>
        <end position="355"/>
    </location>
</feature>
<sequence>MAPANLSIPPDIVSKQNFSKQGVVAGSLGQALEHSGVSDLYLNPNEQLIGYILHWGLFGVLSAQVCTLFPDFSFIRNSPTASSGLKDIYFLAFPSDPMRNKFFVYSVYFLEVLQTGIITASAFHVFGSGFGDYALFDRVELAWFSVPIISGLVALLADTFYAYRISILAETYWVSGVVSLLAVMQFVGSIAQGVEIKQIGLFSELLGTQFSIATAFWNGSSALCDVIIAVCMTYYLSRRGSELGMPSTQRLLRRVMTLIIGSGVVTASIAILNLILTAFPGHPGYFVASAEILAKVYSNSMMVLLNRRMEIRPESTRCLDNTTWSSMYPEIRIDVPEANSTDTGTSDSNANGGDAMNWQPCMNSGDIICKPGRENQREKKGFCGQINPVV</sequence>
<feature type="transmembrane region" description="Helical" evidence="2">
    <location>
        <begin position="214"/>
        <end position="236"/>
    </location>
</feature>
<dbReference type="PANTHER" id="PTHR40465">
    <property type="entry name" value="CHROMOSOME 1, WHOLE GENOME SHOTGUN SEQUENCE"/>
    <property type="match status" value="1"/>
</dbReference>
<proteinExistence type="predicted"/>
<protein>
    <recommendedName>
        <fullName evidence="3">DUF6534 domain-containing protein</fullName>
    </recommendedName>
</protein>